<organism evidence="3 4">
    <name type="scientific">Actinidia rufa</name>
    <dbReference type="NCBI Taxonomy" id="165716"/>
    <lineage>
        <taxon>Eukaryota</taxon>
        <taxon>Viridiplantae</taxon>
        <taxon>Streptophyta</taxon>
        <taxon>Embryophyta</taxon>
        <taxon>Tracheophyta</taxon>
        <taxon>Spermatophyta</taxon>
        <taxon>Magnoliopsida</taxon>
        <taxon>eudicotyledons</taxon>
        <taxon>Gunneridae</taxon>
        <taxon>Pentapetalae</taxon>
        <taxon>asterids</taxon>
        <taxon>Ericales</taxon>
        <taxon>Actinidiaceae</taxon>
        <taxon>Actinidia</taxon>
    </lineage>
</organism>
<dbReference type="PANTHER" id="PTHR32166:SF122">
    <property type="entry name" value="OS09G0499600 PROTEIN"/>
    <property type="match status" value="1"/>
</dbReference>
<dbReference type="SUPFAM" id="SSF53098">
    <property type="entry name" value="Ribonuclease H-like"/>
    <property type="match status" value="1"/>
</dbReference>
<proteinExistence type="predicted"/>
<evidence type="ECO:0000259" key="2">
    <source>
        <dbReference type="SMART" id="SM01122"/>
    </source>
</evidence>
<comment type="caution">
    <text evidence="3">The sequence shown here is derived from an EMBL/GenBank/DDBJ whole genome shotgun (WGS) entry which is preliminary data.</text>
</comment>
<keyword evidence="4" id="KW-1185">Reference proteome</keyword>
<dbReference type="Proteomes" id="UP000585474">
    <property type="component" value="Unassembled WGS sequence"/>
</dbReference>
<evidence type="ECO:0000313" key="4">
    <source>
        <dbReference type="Proteomes" id="UP000585474"/>
    </source>
</evidence>
<feature type="region of interest" description="Disordered" evidence="1">
    <location>
        <begin position="521"/>
        <end position="593"/>
    </location>
</feature>
<dbReference type="InterPro" id="IPR007021">
    <property type="entry name" value="DUF659"/>
</dbReference>
<dbReference type="OrthoDB" id="1741262at2759"/>
<evidence type="ECO:0000256" key="1">
    <source>
        <dbReference type="SAM" id="MobiDB-lite"/>
    </source>
</evidence>
<dbReference type="PANTHER" id="PTHR32166">
    <property type="entry name" value="OSJNBA0013A04.12 PROTEIN"/>
    <property type="match status" value="1"/>
</dbReference>
<dbReference type="Pfam" id="PF04937">
    <property type="entry name" value="DUF659"/>
    <property type="match status" value="1"/>
</dbReference>
<sequence>MILMSGLGQNAVEELSLEKSYDDCIPHFCNVMRFAVLKKYHSLMGIGGPWDTVDEGDPSVDDSSLVLNVLRSTKDVTQLDLKNYKHWNRKEWKNTGCTLMSDAWTDGKHRSITNFLVNSPRSSVFLKSIETSSIIKNTENLYELLDDLVKEIGEEHVVQVVIDSASAYVGAGKKLEEKRPNLFWSPCAGHCLDLMLSDIGELPVFKDTIDKAKEIFVFIYRHQWVLHLFRKFSKKRELTQPAIIRFATSYLTLKSFDETRVQLRAMFTSIAWVENYYSKTSGGLKVQGIVDDKRFWKAIKYCMKVVLPLVKVLRLMDGDAKPAMGYIYEAMDRAKEEIAKNVDHVKRRYENIWKIVDLRWDIQLHRPLHAAAHYFNPKFQYDENFKADHEIKLGLYKTIGRFFPDVDTKVKIDAQLEKFKKGRRHVWYKHGKIDKRKGATRTMVGEFWGRMQGTSMIGYKSAKPNMLDLRQEKRQERGETYDPICLSDLDSDDEWITEREHSCLPEDHSWMDIHECFQENEGTSGTKRKRGPRNLNTSTSKKDKKKVGDFLVDEDDDIEVIDDGEEEEEELDEGTMMEDDEDIEEELDLSDNE</sequence>
<dbReference type="InterPro" id="IPR025954">
    <property type="entry name" value="DBC1/CARP1_inactive_NUDIX"/>
</dbReference>
<dbReference type="SMART" id="SM01122">
    <property type="entry name" value="DBC1"/>
    <property type="match status" value="1"/>
</dbReference>
<name>A0A7J0GJA7_9ERIC</name>
<evidence type="ECO:0000313" key="3">
    <source>
        <dbReference type="EMBL" id="GFZ10855.1"/>
    </source>
</evidence>
<gene>
    <name evidence="3" type="ORF">Acr_22g0002530</name>
</gene>
<feature type="domain" description="DBC1/CARP1 catalytically inactive NUDIX hydrolase" evidence="2">
    <location>
        <begin position="25"/>
        <end position="153"/>
    </location>
</feature>
<accession>A0A7J0GJA7</accession>
<reference evidence="3 4" key="1">
    <citation type="submission" date="2019-07" db="EMBL/GenBank/DDBJ databases">
        <title>De Novo Assembly of kiwifruit Actinidia rufa.</title>
        <authorList>
            <person name="Sugita-Konishi S."/>
            <person name="Sato K."/>
            <person name="Mori E."/>
            <person name="Abe Y."/>
            <person name="Kisaki G."/>
            <person name="Hamano K."/>
            <person name="Suezawa K."/>
            <person name="Otani M."/>
            <person name="Fukuda T."/>
            <person name="Manabe T."/>
            <person name="Gomi K."/>
            <person name="Tabuchi M."/>
            <person name="Akimitsu K."/>
            <person name="Kataoka I."/>
        </authorList>
    </citation>
    <scope>NUCLEOTIDE SEQUENCE [LARGE SCALE GENOMIC DNA]</scope>
    <source>
        <strain evidence="4">cv. Fuchu</strain>
    </source>
</reference>
<dbReference type="AlphaFoldDB" id="A0A7J0GJA7"/>
<protein>
    <submittedName>
        <fullName evidence="3">ATP/GTP-binding protein family</fullName>
    </submittedName>
</protein>
<feature type="compositionally biased region" description="Acidic residues" evidence="1">
    <location>
        <begin position="551"/>
        <end position="593"/>
    </location>
</feature>
<dbReference type="EMBL" id="BJWL01000022">
    <property type="protein sequence ID" value="GFZ10855.1"/>
    <property type="molecule type" value="Genomic_DNA"/>
</dbReference>
<dbReference type="InterPro" id="IPR012337">
    <property type="entry name" value="RNaseH-like_sf"/>
</dbReference>